<keyword evidence="12 23" id="KW-0904">Protein phosphatase</keyword>
<feature type="domain" description="PPM-type phosphatase" evidence="25">
    <location>
        <begin position="142"/>
        <end position="399"/>
    </location>
</feature>
<dbReference type="Gene3D" id="3.60.40.10">
    <property type="entry name" value="PPM-type phosphatase domain"/>
    <property type="match status" value="1"/>
</dbReference>
<keyword evidence="14" id="KW-0539">Nucleus</keyword>
<evidence type="ECO:0000313" key="26">
    <source>
        <dbReference type="EMBL" id="CAH1231233.1"/>
    </source>
</evidence>
<dbReference type="FunFam" id="3.60.40.10:FF:000021">
    <property type="entry name" value="Protein phosphatase, Mg2+/Mn2+-dependent, 1E"/>
    <property type="match status" value="1"/>
</dbReference>
<evidence type="ECO:0000256" key="11">
    <source>
        <dbReference type="ARBA" id="ARBA00022842"/>
    </source>
</evidence>
<evidence type="ECO:0000256" key="23">
    <source>
        <dbReference type="RuleBase" id="RU003465"/>
    </source>
</evidence>
<dbReference type="InterPro" id="IPR001932">
    <property type="entry name" value="PPM-type_phosphatase-like_dom"/>
</dbReference>
<keyword evidence="8" id="KW-0479">Metal-binding</keyword>
<comment type="subcellular location">
    <subcellularLocation>
        <location evidence="4">Cytoplasm</location>
    </subcellularLocation>
    <subcellularLocation>
        <location evidence="3">Nucleus</location>
    </subcellularLocation>
</comment>
<evidence type="ECO:0000256" key="3">
    <source>
        <dbReference type="ARBA" id="ARBA00004123"/>
    </source>
</evidence>
<comment type="catalytic activity">
    <reaction evidence="15">
        <text>O-phospho-L-seryl-[protein] + H2O = L-seryl-[protein] + phosphate</text>
        <dbReference type="Rhea" id="RHEA:20629"/>
        <dbReference type="Rhea" id="RHEA-COMP:9863"/>
        <dbReference type="Rhea" id="RHEA-COMP:11604"/>
        <dbReference type="ChEBI" id="CHEBI:15377"/>
        <dbReference type="ChEBI" id="CHEBI:29999"/>
        <dbReference type="ChEBI" id="CHEBI:43474"/>
        <dbReference type="ChEBI" id="CHEBI:83421"/>
        <dbReference type="EC" id="3.1.3.16"/>
    </reaction>
</comment>
<organism evidence="26 27">
    <name type="scientific">Branchiostoma lanceolatum</name>
    <name type="common">Common lancelet</name>
    <name type="synonym">Amphioxus lanceolatum</name>
    <dbReference type="NCBI Taxonomy" id="7740"/>
    <lineage>
        <taxon>Eukaryota</taxon>
        <taxon>Metazoa</taxon>
        <taxon>Chordata</taxon>
        <taxon>Cephalochordata</taxon>
        <taxon>Leptocardii</taxon>
        <taxon>Amphioxiformes</taxon>
        <taxon>Branchiostomatidae</taxon>
        <taxon>Branchiostoma</taxon>
    </lineage>
</organism>
<dbReference type="PANTHER" id="PTHR13832">
    <property type="entry name" value="PROTEIN PHOSPHATASE 2C"/>
    <property type="match status" value="1"/>
</dbReference>
<evidence type="ECO:0000256" key="14">
    <source>
        <dbReference type="ARBA" id="ARBA00023242"/>
    </source>
</evidence>
<dbReference type="Proteomes" id="UP000838412">
    <property type="component" value="Chromosome 1"/>
</dbReference>
<comment type="catalytic activity">
    <reaction evidence="16">
        <text>O-phospho-L-threonyl-[protein] + H2O = L-threonyl-[protein] + phosphate</text>
        <dbReference type="Rhea" id="RHEA:47004"/>
        <dbReference type="Rhea" id="RHEA-COMP:11060"/>
        <dbReference type="Rhea" id="RHEA-COMP:11605"/>
        <dbReference type="ChEBI" id="CHEBI:15377"/>
        <dbReference type="ChEBI" id="CHEBI:30013"/>
        <dbReference type="ChEBI" id="CHEBI:43474"/>
        <dbReference type="ChEBI" id="CHEBI:61977"/>
        <dbReference type="EC" id="3.1.3.16"/>
    </reaction>
</comment>
<dbReference type="GO" id="GO:0005737">
    <property type="term" value="C:cytoplasm"/>
    <property type="evidence" value="ECO:0007669"/>
    <property type="project" value="UniProtKB-SubCell"/>
</dbReference>
<keyword evidence="27" id="KW-1185">Reference proteome</keyword>
<dbReference type="GO" id="GO:0005634">
    <property type="term" value="C:nucleus"/>
    <property type="evidence" value="ECO:0007669"/>
    <property type="project" value="UniProtKB-SubCell"/>
</dbReference>
<comment type="cofactor">
    <cofactor evidence="1">
        <name>Mn(2+)</name>
        <dbReference type="ChEBI" id="CHEBI:29035"/>
    </cofactor>
</comment>
<comment type="cofactor">
    <cofactor evidence="2">
        <name>Mg(2+)</name>
        <dbReference type="ChEBI" id="CHEBI:18420"/>
    </cofactor>
</comment>
<evidence type="ECO:0000256" key="7">
    <source>
        <dbReference type="ARBA" id="ARBA00022553"/>
    </source>
</evidence>
<feature type="compositionally biased region" description="Polar residues" evidence="24">
    <location>
        <begin position="432"/>
        <end position="454"/>
    </location>
</feature>
<evidence type="ECO:0000256" key="21">
    <source>
        <dbReference type="ARBA" id="ARBA00078590"/>
    </source>
</evidence>
<name>A0A8J9V905_BRALA</name>
<evidence type="ECO:0000256" key="22">
    <source>
        <dbReference type="ARBA" id="ARBA00079435"/>
    </source>
</evidence>
<keyword evidence="11" id="KW-0460">Magnesium</keyword>
<comment type="similarity">
    <text evidence="23">Belongs to the PP2C family.</text>
</comment>
<dbReference type="GO" id="GO:0046872">
    <property type="term" value="F:metal ion binding"/>
    <property type="evidence" value="ECO:0007669"/>
    <property type="project" value="UniProtKB-KW"/>
</dbReference>
<reference evidence="26" key="1">
    <citation type="submission" date="2022-01" db="EMBL/GenBank/DDBJ databases">
        <authorList>
            <person name="Braso-Vives M."/>
        </authorList>
    </citation>
    <scope>NUCLEOTIDE SEQUENCE</scope>
</reference>
<dbReference type="SMART" id="SM00332">
    <property type="entry name" value="PP2Cc"/>
    <property type="match status" value="1"/>
</dbReference>
<keyword evidence="10 23" id="KW-0378">Hydrolase</keyword>
<dbReference type="AlphaFoldDB" id="A0A8J9V905"/>
<keyword evidence="6" id="KW-0963">Cytoplasm</keyword>
<feature type="region of interest" description="Disordered" evidence="24">
    <location>
        <begin position="403"/>
        <end position="460"/>
    </location>
</feature>
<dbReference type="PROSITE" id="PS01032">
    <property type="entry name" value="PPM_1"/>
    <property type="match status" value="1"/>
</dbReference>
<evidence type="ECO:0000256" key="18">
    <source>
        <dbReference type="ARBA" id="ARBA00070214"/>
    </source>
</evidence>
<dbReference type="InterPro" id="IPR015655">
    <property type="entry name" value="PP2C"/>
</dbReference>
<keyword evidence="9" id="KW-0677">Repeat</keyword>
<dbReference type="PANTHER" id="PTHR13832:SF818">
    <property type="entry name" value="SD03870P"/>
    <property type="match status" value="1"/>
</dbReference>
<dbReference type="EMBL" id="OV696686">
    <property type="protein sequence ID" value="CAH1231233.1"/>
    <property type="molecule type" value="Genomic_DNA"/>
</dbReference>
<sequence>MEVSQEDVDSSYKAFLQSFAEKYPADFSADDPLPLRLITFYLAPDEVEGELLDWILQWLDKCAAPWLLAAALARHTVDEFLSQDLTQYYKQPEEEQEEDQQQPQLEAERLARAAFNRIRGLCNEWSSDGLPSLQPCRKSLPESSLCSIKNTRRRMEDRHLRVLDLNFLFNLKDQEEQCLYGVFDGHGGIDAANYTAAHLYVNIVRHPNFHDDVETALRESNLAIDAKFCEKAKREGLRSGSTAVIALIRGSTLYVSWCGDSSAMVIRKESCLEIMDAHKPEREDERKRIEDLGGCVVHYGTWRVNGNLSVSRAIGDASEKPYISGEADVTKVPLDGSEEYLIVGCDGFWEHISHGQITDTIQASITKNEGSRHQVAKDLVAMAKDNGSSDNITVIVVSLEGKHNQVDNNVGEGDAPKTKDDSNPGGNEDNSEGGSDTPNSSSSDATGSTFTSASGGPPPGTYSANYSGSCYSGRFLPQSHLRAKRPLHKTSSLPSSVGERSLHKTTSLPLSGGASNVRKFVGEKEVVTYLNVLEGNQIRLVGKTQGERSGRKSQVSPLSLSPILTEGAVSHQLPHTVRLSPSFQRKQQANQTSLIPVKRASNSPLTLPPVLQPTHPPLIMEDWVDVPRASLSFPPPKVDTNFKEKFMDFFLRRRNRVKPLPSV</sequence>
<evidence type="ECO:0000256" key="5">
    <source>
        <dbReference type="ARBA" id="ARBA00013081"/>
    </source>
</evidence>
<evidence type="ECO:0000256" key="24">
    <source>
        <dbReference type="SAM" id="MobiDB-lite"/>
    </source>
</evidence>
<dbReference type="InterPro" id="IPR036457">
    <property type="entry name" value="PPM-type-like_dom_sf"/>
</dbReference>
<dbReference type="CDD" id="cd00143">
    <property type="entry name" value="PP2Cc"/>
    <property type="match status" value="1"/>
</dbReference>
<evidence type="ECO:0000256" key="19">
    <source>
        <dbReference type="ARBA" id="ARBA00075580"/>
    </source>
</evidence>
<evidence type="ECO:0000313" key="27">
    <source>
        <dbReference type="Proteomes" id="UP000838412"/>
    </source>
</evidence>
<evidence type="ECO:0000256" key="10">
    <source>
        <dbReference type="ARBA" id="ARBA00022801"/>
    </source>
</evidence>
<dbReference type="OrthoDB" id="10264738at2759"/>
<keyword evidence="7" id="KW-0597">Phosphoprotein</keyword>
<evidence type="ECO:0000256" key="4">
    <source>
        <dbReference type="ARBA" id="ARBA00004496"/>
    </source>
</evidence>
<dbReference type="Pfam" id="PF00481">
    <property type="entry name" value="PP2C"/>
    <property type="match status" value="1"/>
</dbReference>
<comment type="subunit">
    <text evidence="17">Heterotrimer. Interacts with PAX1 and ARHGEF6 (or ARHGEF7).</text>
</comment>
<evidence type="ECO:0000259" key="25">
    <source>
        <dbReference type="PROSITE" id="PS51746"/>
    </source>
</evidence>
<protein>
    <recommendedName>
        <fullName evidence="18">Protein phosphatase 1E</fullName>
        <ecNumber evidence="5">3.1.3.16</ecNumber>
    </recommendedName>
    <alternativeName>
        <fullName evidence="21">Ca(2+)/calmodulin-dependent protein kinase phosphatase N</fullName>
    </alternativeName>
    <alternativeName>
        <fullName evidence="19">CaMKP-nucleus</fullName>
    </alternativeName>
    <alternativeName>
        <fullName evidence="20">Partner of PIX 1</fullName>
    </alternativeName>
    <alternativeName>
        <fullName evidence="22">Partner of PIX-alpha</fullName>
    </alternativeName>
</protein>
<evidence type="ECO:0000256" key="1">
    <source>
        <dbReference type="ARBA" id="ARBA00001936"/>
    </source>
</evidence>
<evidence type="ECO:0000256" key="6">
    <source>
        <dbReference type="ARBA" id="ARBA00022490"/>
    </source>
</evidence>
<feature type="region of interest" description="Disordered" evidence="24">
    <location>
        <begin position="486"/>
        <end position="515"/>
    </location>
</feature>
<evidence type="ECO:0000256" key="8">
    <source>
        <dbReference type="ARBA" id="ARBA00022723"/>
    </source>
</evidence>
<accession>A0A8J9V905</accession>
<evidence type="ECO:0000256" key="15">
    <source>
        <dbReference type="ARBA" id="ARBA00047761"/>
    </source>
</evidence>
<dbReference type="InterPro" id="IPR000222">
    <property type="entry name" value="PP2C_BS"/>
</dbReference>
<dbReference type="PROSITE" id="PS51746">
    <property type="entry name" value="PPM_2"/>
    <property type="match status" value="1"/>
</dbReference>
<evidence type="ECO:0000256" key="12">
    <source>
        <dbReference type="ARBA" id="ARBA00022912"/>
    </source>
</evidence>
<keyword evidence="13" id="KW-0464">Manganese</keyword>
<proteinExistence type="inferred from homology"/>
<dbReference type="EC" id="3.1.3.16" evidence="5"/>
<evidence type="ECO:0000256" key="13">
    <source>
        <dbReference type="ARBA" id="ARBA00023211"/>
    </source>
</evidence>
<evidence type="ECO:0000256" key="16">
    <source>
        <dbReference type="ARBA" id="ARBA00048336"/>
    </source>
</evidence>
<dbReference type="GO" id="GO:0004722">
    <property type="term" value="F:protein serine/threonine phosphatase activity"/>
    <property type="evidence" value="ECO:0007669"/>
    <property type="project" value="UniProtKB-EC"/>
</dbReference>
<gene>
    <name evidence="26" type="primary">PPM1E</name>
    <name evidence="26" type="ORF">BLAG_LOCUS1233</name>
</gene>
<evidence type="ECO:0000256" key="2">
    <source>
        <dbReference type="ARBA" id="ARBA00001946"/>
    </source>
</evidence>
<evidence type="ECO:0000256" key="20">
    <source>
        <dbReference type="ARBA" id="ARBA00075701"/>
    </source>
</evidence>
<evidence type="ECO:0000256" key="17">
    <source>
        <dbReference type="ARBA" id="ARBA00063519"/>
    </source>
</evidence>
<dbReference type="SUPFAM" id="SSF81606">
    <property type="entry name" value="PP2C-like"/>
    <property type="match status" value="1"/>
</dbReference>
<evidence type="ECO:0000256" key="9">
    <source>
        <dbReference type="ARBA" id="ARBA00022737"/>
    </source>
</evidence>